<dbReference type="PROSITE" id="PS50005">
    <property type="entry name" value="TPR"/>
    <property type="match status" value="1"/>
</dbReference>
<dbReference type="InterPro" id="IPR011990">
    <property type="entry name" value="TPR-like_helical_dom_sf"/>
</dbReference>
<evidence type="ECO:0000313" key="5">
    <source>
        <dbReference type="EMBL" id="KAK6183050.1"/>
    </source>
</evidence>
<accession>A0AAN8JWC1</accession>
<feature type="coiled-coil region" evidence="4">
    <location>
        <begin position="338"/>
        <end position="365"/>
    </location>
</feature>
<dbReference type="PANTHER" id="PTHR45641:SF1">
    <property type="entry name" value="AAA+ ATPASE DOMAIN-CONTAINING PROTEIN"/>
    <property type="match status" value="1"/>
</dbReference>
<protein>
    <submittedName>
        <fullName evidence="5">Uncharacterized protein</fullName>
    </submittedName>
</protein>
<feature type="repeat" description="TPR" evidence="3">
    <location>
        <begin position="102"/>
        <end position="135"/>
    </location>
</feature>
<dbReference type="InterPro" id="IPR019734">
    <property type="entry name" value="TPR_rpt"/>
</dbReference>
<comment type="caution">
    <text evidence="5">The sequence shown here is derived from an EMBL/GenBank/DDBJ whole genome shotgun (WGS) entry which is preliminary data.</text>
</comment>
<evidence type="ECO:0000256" key="1">
    <source>
        <dbReference type="ARBA" id="ARBA00022737"/>
    </source>
</evidence>
<dbReference type="AlphaFoldDB" id="A0AAN8JWC1"/>
<evidence type="ECO:0000313" key="6">
    <source>
        <dbReference type="Proteomes" id="UP001347796"/>
    </source>
</evidence>
<dbReference type="SMART" id="SM00028">
    <property type="entry name" value="TPR"/>
    <property type="match status" value="4"/>
</dbReference>
<dbReference type="SUPFAM" id="SSF48452">
    <property type="entry name" value="TPR-like"/>
    <property type="match status" value="1"/>
</dbReference>
<keyword evidence="2 3" id="KW-0802">TPR repeat</keyword>
<keyword evidence="4" id="KW-0175">Coiled coil</keyword>
<dbReference type="EMBL" id="JAZGQO010000007">
    <property type="protein sequence ID" value="KAK6183050.1"/>
    <property type="molecule type" value="Genomic_DNA"/>
</dbReference>
<evidence type="ECO:0000256" key="2">
    <source>
        <dbReference type="ARBA" id="ARBA00022803"/>
    </source>
</evidence>
<name>A0AAN8JWC1_PATCE</name>
<proteinExistence type="predicted"/>
<sequence>MAEEGEVDSTQKQLKAFATHGIGVMYLKKKETGPAKKYLTESIVLHNENKSSETLKHVTEATVNLGLVELYDGNYDKSIENFDIVLKGYNEIYFGQQPHELGNLYTNIGLAYRRKKDYDMAEKMYRKSLVIKANAVGWDNPVISVTYMNLGTLEMFRKNYQKSLEYNEKCIEVLVKNDRTDEDMYYRMALENVVQSYCEQGKFAEALPTYRRIFNILVKLNQMNNCLPGAHRKMINHLIDIGEKQEAADKLIPLIRCTKSKASEYVTFHKLYNDQPADKRQQLPDDLTLHAAIKRFPNDNSLYKLVIKHDYINTEQHEQLLQFLKDSSQQLWWNAAIAVCKEEGLKELRDQIEQLEGELINDKLT</sequence>
<gene>
    <name evidence="5" type="ORF">SNE40_010602</name>
</gene>
<evidence type="ECO:0000256" key="4">
    <source>
        <dbReference type="SAM" id="Coils"/>
    </source>
</evidence>
<dbReference type="Gene3D" id="1.25.40.10">
    <property type="entry name" value="Tetratricopeptide repeat domain"/>
    <property type="match status" value="1"/>
</dbReference>
<dbReference type="Pfam" id="PF13424">
    <property type="entry name" value="TPR_12"/>
    <property type="match status" value="2"/>
</dbReference>
<dbReference type="PANTHER" id="PTHR45641">
    <property type="entry name" value="TETRATRICOPEPTIDE REPEAT PROTEIN (AFU_ORTHOLOGUE AFUA_6G03870)"/>
    <property type="match status" value="1"/>
</dbReference>
<evidence type="ECO:0000256" key="3">
    <source>
        <dbReference type="PROSITE-ProRule" id="PRU00339"/>
    </source>
</evidence>
<dbReference type="Proteomes" id="UP001347796">
    <property type="component" value="Unassembled WGS sequence"/>
</dbReference>
<keyword evidence="6" id="KW-1185">Reference proteome</keyword>
<organism evidence="5 6">
    <name type="scientific">Patella caerulea</name>
    <name type="common">Rayed Mediterranean limpet</name>
    <dbReference type="NCBI Taxonomy" id="87958"/>
    <lineage>
        <taxon>Eukaryota</taxon>
        <taxon>Metazoa</taxon>
        <taxon>Spiralia</taxon>
        <taxon>Lophotrochozoa</taxon>
        <taxon>Mollusca</taxon>
        <taxon>Gastropoda</taxon>
        <taxon>Patellogastropoda</taxon>
        <taxon>Patelloidea</taxon>
        <taxon>Patellidae</taxon>
        <taxon>Patella</taxon>
    </lineage>
</organism>
<reference evidence="5 6" key="1">
    <citation type="submission" date="2024-01" db="EMBL/GenBank/DDBJ databases">
        <title>The genome of the rayed Mediterranean limpet Patella caerulea (Linnaeus, 1758).</title>
        <authorList>
            <person name="Anh-Thu Weber A."/>
            <person name="Halstead-Nussloch G."/>
        </authorList>
    </citation>
    <scope>NUCLEOTIDE SEQUENCE [LARGE SCALE GENOMIC DNA]</scope>
    <source>
        <strain evidence="5">AATW-2023a</strain>
        <tissue evidence="5">Whole specimen</tissue>
    </source>
</reference>
<keyword evidence="1" id="KW-0677">Repeat</keyword>